<keyword evidence="2" id="KW-1185">Reference proteome</keyword>
<dbReference type="AlphaFoldDB" id="A0A5B9QEY9"/>
<organism evidence="1 2">
    <name type="scientific">Bythopirellula goksoeyrii</name>
    <dbReference type="NCBI Taxonomy" id="1400387"/>
    <lineage>
        <taxon>Bacteria</taxon>
        <taxon>Pseudomonadati</taxon>
        <taxon>Planctomycetota</taxon>
        <taxon>Planctomycetia</taxon>
        <taxon>Pirellulales</taxon>
        <taxon>Lacipirellulaceae</taxon>
        <taxon>Bythopirellula</taxon>
    </lineage>
</organism>
<reference evidence="1 2" key="1">
    <citation type="submission" date="2019-08" db="EMBL/GenBank/DDBJ databases">
        <title>Deep-cultivation of Planctomycetes and their phenomic and genomic characterization uncovers novel biology.</title>
        <authorList>
            <person name="Wiegand S."/>
            <person name="Jogler M."/>
            <person name="Boedeker C."/>
            <person name="Pinto D."/>
            <person name="Vollmers J."/>
            <person name="Rivas-Marin E."/>
            <person name="Kohn T."/>
            <person name="Peeters S.H."/>
            <person name="Heuer A."/>
            <person name="Rast P."/>
            <person name="Oberbeckmann S."/>
            <person name="Bunk B."/>
            <person name="Jeske O."/>
            <person name="Meyerdierks A."/>
            <person name="Storesund J.E."/>
            <person name="Kallscheuer N."/>
            <person name="Luecker S."/>
            <person name="Lage O.M."/>
            <person name="Pohl T."/>
            <person name="Merkel B.J."/>
            <person name="Hornburger P."/>
            <person name="Mueller R.-W."/>
            <person name="Bruemmer F."/>
            <person name="Labrenz M."/>
            <person name="Spormann A.M."/>
            <person name="Op den Camp H."/>
            <person name="Overmann J."/>
            <person name="Amann R."/>
            <person name="Jetten M.S.M."/>
            <person name="Mascher T."/>
            <person name="Medema M.H."/>
            <person name="Devos D.P."/>
            <person name="Kaster A.-K."/>
            <person name="Ovreas L."/>
            <person name="Rohde M."/>
            <person name="Galperin M.Y."/>
            <person name="Jogler C."/>
        </authorList>
    </citation>
    <scope>NUCLEOTIDE SEQUENCE [LARGE SCALE GENOMIC DNA]</scope>
    <source>
        <strain evidence="1 2">Pr1d</strain>
    </source>
</reference>
<dbReference type="Proteomes" id="UP000323917">
    <property type="component" value="Chromosome"/>
</dbReference>
<gene>
    <name evidence="1" type="ORF">Pr1d_37630</name>
</gene>
<dbReference type="InterPro" id="IPR013784">
    <property type="entry name" value="Carb-bd-like_fold"/>
</dbReference>
<name>A0A5B9QEY9_9BACT</name>
<dbReference type="SUPFAM" id="SSF49452">
    <property type="entry name" value="Starch-binding domain-like"/>
    <property type="match status" value="1"/>
</dbReference>
<sequence>MAVFLSFFFRISIRFGLVGLLAICLGCGASDRAYVSGKIVHADGTPLVLAKVIANCPENSKTAYGSTDGDGYYQIAIGTEEKGIPPGNYVVYLIEDHGVEEGKMKRTIAKKYTDPNTSGLSFVVAAGESKVFDITTDPP</sequence>
<dbReference type="EMBL" id="CP042913">
    <property type="protein sequence ID" value="QEG36449.1"/>
    <property type="molecule type" value="Genomic_DNA"/>
</dbReference>
<protein>
    <recommendedName>
        <fullName evidence="3">Carboxypeptidase regulatory-like domain-containing protein</fullName>
    </recommendedName>
</protein>
<dbReference type="GO" id="GO:0030246">
    <property type="term" value="F:carbohydrate binding"/>
    <property type="evidence" value="ECO:0007669"/>
    <property type="project" value="InterPro"/>
</dbReference>
<evidence type="ECO:0000313" key="1">
    <source>
        <dbReference type="EMBL" id="QEG36449.1"/>
    </source>
</evidence>
<evidence type="ECO:0000313" key="2">
    <source>
        <dbReference type="Proteomes" id="UP000323917"/>
    </source>
</evidence>
<proteinExistence type="predicted"/>
<evidence type="ECO:0008006" key="3">
    <source>
        <dbReference type="Google" id="ProtNLM"/>
    </source>
</evidence>
<dbReference type="KEGG" id="bgok:Pr1d_37630"/>
<accession>A0A5B9QEY9</accession>